<dbReference type="RefSeq" id="WP_256988497.1">
    <property type="nucleotide sequence ID" value="NZ_NEVJ01000003.1"/>
</dbReference>
<dbReference type="FunFam" id="1.10.10.10:FF:000026">
    <property type="entry name" value="HTH-type transcriptional regulator IscR"/>
    <property type="match status" value="1"/>
</dbReference>
<dbReference type="InterPro" id="IPR010242">
    <property type="entry name" value="TF_HTH_IscR"/>
</dbReference>
<organism evidence="2 3">
    <name type="scientific">Bordetella genomosp. 9</name>
    <dbReference type="NCBI Taxonomy" id="1416803"/>
    <lineage>
        <taxon>Bacteria</taxon>
        <taxon>Pseudomonadati</taxon>
        <taxon>Pseudomonadota</taxon>
        <taxon>Betaproteobacteria</taxon>
        <taxon>Burkholderiales</taxon>
        <taxon>Alcaligenaceae</taxon>
        <taxon>Bordetella</taxon>
    </lineage>
</organism>
<protein>
    <submittedName>
        <fullName evidence="2">Fe-S cluster assembly transcriptional regulator IscR</fullName>
    </submittedName>
</protein>
<evidence type="ECO:0000313" key="3">
    <source>
        <dbReference type="Proteomes" id="UP000216857"/>
    </source>
</evidence>
<dbReference type="PROSITE" id="PS51197">
    <property type="entry name" value="HTH_RRF2_2"/>
    <property type="match status" value="1"/>
</dbReference>
<comment type="caution">
    <text evidence="2">The sequence shown here is derived from an EMBL/GenBank/DDBJ whole genome shotgun (WGS) entry which is preliminary data.</text>
</comment>
<dbReference type="Gene3D" id="1.10.10.10">
    <property type="entry name" value="Winged helix-like DNA-binding domain superfamily/Winged helix DNA-binding domain"/>
    <property type="match status" value="1"/>
</dbReference>
<dbReference type="STRING" id="1416803.CAL13_08995"/>
<keyword evidence="1" id="KW-0238">DNA-binding</keyword>
<dbReference type="AlphaFoldDB" id="A0A261R2P2"/>
<dbReference type="InterPro" id="IPR036390">
    <property type="entry name" value="WH_DNA-bd_sf"/>
</dbReference>
<dbReference type="InterPro" id="IPR036388">
    <property type="entry name" value="WH-like_DNA-bd_sf"/>
</dbReference>
<keyword evidence="3" id="KW-1185">Reference proteome</keyword>
<dbReference type="GO" id="GO:0003690">
    <property type="term" value="F:double-stranded DNA binding"/>
    <property type="evidence" value="ECO:0007669"/>
    <property type="project" value="InterPro"/>
</dbReference>
<dbReference type="GO" id="GO:0005829">
    <property type="term" value="C:cytosol"/>
    <property type="evidence" value="ECO:0007669"/>
    <property type="project" value="TreeGrafter"/>
</dbReference>
<dbReference type="PANTHER" id="PTHR33221:SF5">
    <property type="entry name" value="HTH-TYPE TRANSCRIPTIONAL REGULATOR ISCR"/>
    <property type="match status" value="1"/>
</dbReference>
<dbReference type="EMBL" id="NEVJ01000003">
    <property type="protein sequence ID" value="OZI19308.1"/>
    <property type="molecule type" value="Genomic_DNA"/>
</dbReference>
<reference evidence="2" key="1">
    <citation type="submission" date="2017-05" db="EMBL/GenBank/DDBJ databases">
        <title>Complete and WGS of Bordetella genogroups.</title>
        <authorList>
            <person name="Spilker T."/>
            <person name="Lipuma J."/>
        </authorList>
    </citation>
    <scope>NUCLEOTIDE SEQUENCE</scope>
    <source>
        <strain evidence="2">AU21707</strain>
    </source>
</reference>
<dbReference type="Proteomes" id="UP000216857">
    <property type="component" value="Unassembled WGS sequence"/>
</dbReference>
<accession>A0A261R2P2</accession>
<dbReference type="NCBIfam" id="TIGR02010">
    <property type="entry name" value="IscR"/>
    <property type="match status" value="1"/>
</dbReference>
<evidence type="ECO:0000313" key="2">
    <source>
        <dbReference type="EMBL" id="OZI19308.1"/>
    </source>
</evidence>
<dbReference type="NCBIfam" id="TIGR00738">
    <property type="entry name" value="rrf2_super"/>
    <property type="match status" value="1"/>
</dbReference>
<dbReference type="GO" id="GO:0003700">
    <property type="term" value="F:DNA-binding transcription factor activity"/>
    <property type="evidence" value="ECO:0007669"/>
    <property type="project" value="InterPro"/>
</dbReference>
<evidence type="ECO:0000256" key="1">
    <source>
        <dbReference type="ARBA" id="ARBA00023125"/>
    </source>
</evidence>
<dbReference type="SUPFAM" id="SSF46785">
    <property type="entry name" value="Winged helix' DNA-binding domain"/>
    <property type="match status" value="1"/>
</dbReference>
<sequence length="184" mass="19623">MRLTTKGRFAVTAMIDLAMRQHSGPVTLAAISQRQNISLSYLEQLFGKLRRHELVDSVRGPGGGYSLARLARNVTVADIIFAVDEPLDATSCGGKQDCSSGKDGKSGKCMTHELWATLNRKMVDYLDSVSLQDLVDQQRVRQLQEASNQAQNGTVRVNRMTNGAGVGAACSGNAAAQPGASATV</sequence>
<name>A0A261R2P2_9BORD</name>
<dbReference type="InterPro" id="IPR000944">
    <property type="entry name" value="Tscrpt_reg_Rrf2"/>
</dbReference>
<gene>
    <name evidence="2" type="ORF">CAL26_16865</name>
</gene>
<dbReference type="PANTHER" id="PTHR33221">
    <property type="entry name" value="WINGED HELIX-TURN-HELIX TRANSCRIPTIONAL REGULATOR, RRF2 FAMILY"/>
    <property type="match status" value="1"/>
</dbReference>
<dbReference type="Pfam" id="PF02082">
    <property type="entry name" value="Rrf2"/>
    <property type="match status" value="1"/>
</dbReference>
<proteinExistence type="predicted"/>